<evidence type="ECO:0000313" key="2">
    <source>
        <dbReference type="EMBL" id="KAL3700217.1"/>
    </source>
</evidence>
<accession>A0ABD3I995</accession>
<sequence>MEGRSMQGPQRVATATASDSPATPNRGLAGDGRRQIRISNRGGLRGIRRLVERGILTYYYRGEQMIGAFRSWVTTNWGRKFNVQIDSIQEAGDRAMLTVLETTEERDEILRNLHPPPPIRGCLIAHFPWTPEMDKENFQPQLKPMQVEICNIPKWAKDELPRVFMILGQVLHIPQESREMVRKDVRGTILWKEEEDLPDTILVTILNKTTTCKVLPNGGEMPRETNTMVGNGERKGANRTNRTASRRALKGVPQRTQKQKANQVNLLAGIQENDLQPGGEIERGGTNARSLKRRCYSPPRRDAYSEPTLDLQLGMQGGLRASRSE</sequence>
<organism evidence="2 3">
    <name type="scientific">Riccia sorocarpa</name>
    <dbReference type="NCBI Taxonomy" id="122646"/>
    <lineage>
        <taxon>Eukaryota</taxon>
        <taxon>Viridiplantae</taxon>
        <taxon>Streptophyta</taxon>
        <taxon>Embryophyta</taxon>
        <taxon>Marchantiophyta</taxon>
        <taxon>Marchantiopsida</taxon>
        <taxon>Marchantiidae</taxon>
        <taxon>Marchantiales</taxon>
        <taxon>Ricciaceae</taxon>
        <taxon>Riccia</taxon>
    </lineage>
</organism>
<feature type="region of interest" description="Disordered" evidence="1">
    <location>
        <begin position="1"/>
        <end position="34"/>
    </location>
</feature>
<dbReference type="AlphaFoldDB" id="A0ABD3I995"/>
<feature type="region of interest" description="Disordered" evidence="1">
    <location>
        <begin position="217"/>
        <end position="243"/>
    </location>
</feature>
<name>A0ABD3I995_9MARC</name>
<comment type="caution">
    <text evidence="2">The sequence shown here is derived from an EMBL/GenBank/DDBJ whole genome shotgun (WGS) entry which is preliminary data.</text>
</comment>
<feature type="region of interest" description="Disordered" evidence="1">
    <location>
        <begin position="275"/>
        <end position="305"/>
    </location>
</feature>
<evidence type="ECO:0000256" key="1">
    <source>
        <dbReference type="SAM" id="MobiDB-lite"/>
    </source>
</evidence>
<proteinExistence type="predicted"/>
<dbReference type="Proteomes" id="UP001633002">
    <property type="component" value="Unassembled WGS sequence"/>
</dbReference>
<feature type="compositionally biased region" description="Low complexity" evidence="1">
    <location>
        <begin position="13"/>
        <end position="24"/>
    </location>
</feature>
<protein>
    <submittedName>
        <fullName evidence="2">Uncharacterized protein</fullName>
    </submittedName>
</protein>
<evidence type="ECO:0000313" key="3">
    <source>
        <dbReference type="Proteomes" id="UP001633002"/>
    </source>
</evidence>
<keyword evidence="3" id="KW-1185">Reference proteome</keyword>
<dbReference type="EMBL" id="JBJQOH010000001">
    <property type="protein sequence ID" value="KAL3700217.1"/>
    <property type="molecule type" value="Genomic_DNA"/>
</dbReference>
<reference evidence="2 3" key="1">
    <citation type="submission" date="2024-09" db="EMBL/GenBank/DDBJ databases">
        <title>Chromosome-scale assembly of Riccia sorocarpa.</title>
        <authorList>
            <person name="Paukszto L."/>
        </authorList>
    </citation>
    <scope>NUCLEOTIDE SEQUENCE [LARGE SCALE GENOMIC DNA]</scope>
    <source>
        <strain evidence="2">LP-2024</strain>
        <tissue evidence="2">Aerial parts of the thallus</tissue>
    </source>
</reference>
<gene>
    <name evidence="2" type="ORF">R1sor_018239</name>
</gene>